<keyword evidence="1" id="KW-1185">Reference proteome</keyword>
<sequence length="61" mass="6760">MATGGTGLRVINKQTHKLSKTPLAAYGTLVNGITGRKFRGIIFANLFRTLDKQNVDKSRRQ</sequence>
<evidence type="ECO:0000313" key="1">
    <source>
        <dbReference type="Proteomes" id="UP000095283"/>
    </source>
</evidence>
<dbReference type="Proteomes" id="UP000095283">
    <property type="component" value="Unplaced"/>
</dbReference>
<proteinExistence type="predicted"/>
<dbReference type="WBParaSite" id="Hba_00413">
    <property type="protein sequence ID" value="Hba_00413"/>
    <property type="gene ID" value="Hba_00413"/>
</dbReference>
<name>A0A1I7W725_HETBA</name>
<reference evidence="2" key="1">
    <citation type="submission" date="2016-11" db="UniProtKB">
        <authorList>
            <consortium name="WormBaseParasite"/>
        </authorList>
    </citation>
    <scope>IDENTIFICATION</scope>
</reference>
<protein>
    <submittedName>
        <fullName evidence="2">Transposase</fullName>
    </submittedName>
</protein>
<accession>A0A1I7W725</accession>
<dbReference type="AlphaFoldDB" id="A0A1I7W725"/>
<organism evidence="1 2">
    <name type="scientific">Heterorhabditis bacteriophora</name>
    <name type="common">Entomopathogenic nematode worm</name>
    <dbReference type="NCBI Taxonomy" id="37862"/>
    <lineage>
        <taxon>Eukaryota</taxon>
        <taxon>Metazoa</taxon>
        <taxon>Ecdysozoa</taxon>
        <taxon>Nematoda</taxon>
        <taxon>Chromadorea</taxon>
        <taxon>Rhabditida</taxon>
        <taxon>Rhabditina</taxon>
        <taxon>Rhabditomorpha</taxon>
        <taxon>Strongyloidea</taxon>
        <taxon>Heterorhabditidae</taxon>
        <taxon>Heterorhabditis</taxon>
    </lineage>
</organism>
<evidence type="ECO:0000313" key="2">
    <source>
        <dbReference type="WBParaSite" id="Hba_00413"/>
    </source>
</evidence>